<evidence type="ECO:0000313" key="14">
    <source>
        <dbReference type="Proteomes" id="UP000292052"/>
    </source>
</evidence>
<dbReference type="PANTHER" id="PTHR11011:SF61">
    <property type="entry name" value="FATTY ACYL-COA REDUCTASE"/>
    <property type="match status" value="1"/>
</dbReference>
<keyword evidence="10" id="KW-0560">Oxidoreductase</keyword>
<comment type="function">
    <text evidence="10">Catalyzes the reduction of fatty acyl-CoA to fatty alcohols.</text>
</comment>
<dbReference type="FunFam" id="3.40.50.720:FF:000143">
    <property type="entry name" value="Fatty acyl-CoA reductase"/>
    <property type="match status" value="1"/>
</dbReference>
<evidence type="ECO:0000256" key="2">
    <source>
        <dbReference type="ARBA" id="ARBA00005928"/>
    </source>
</evidence>
<keyword evidence="3 10" id="KW-0444">Lipid biosynthesis</keyword>
<dbReference type="Gene3D" id="3.40.50.720">
    <property type="entry name" value="NAD(P)-binding Rossmann-like Domain"/>
    <property type="match status" value="1"/>
</dbReference>
<evidence type="ECO:0000256" key="1">
    <source>
        <dbReference type="ARBA" id="ARBA00004141"/>
    </source>
</evidence>
<dbReference type="Pfam" id="PF03015">
    <property type="entry name" value="Sterile"/>
    <property type="match status" value="1"/>
</dbReference>
<evidence type="ECO:0000256" key="3">
    <source>
        <dbReference type="ARBA" id="ARBA00022516"/>
    </source>
</evidence>
<keyword evidence="8 10" id="KW-0472">Membrane</keyword>
<evidence type="ECO:0000256" key="4">
    <source>
        <dbReference type="ARBA" id="ARBA00022692"/>
    </source>
</evidence>
<protein>
    <recommendedName>
        <fullName evidence="10">Fatty acyl-CoA reductase</fullName>
        <ecNumber evidence="10">1.2.1.84</ecNumber>
    </recommendedName>
</protein>
<dbReference type="GO" id="GO:0102965">
    <property type="term" value="F:alcohol-forming long-chain fatty acyl-CoA reductase activity"/>
    <property type="evidence" value="ECO:0007669"/>
    <property type="project" value="UniProtKB-EC"/>
</dbReference>
<evidence type="ECO:0000256" key="6">
    <source>
        <dbReference type="ARBA" id="ARBA00022989"/>
    </source>
</evidence>
<name>A0A482W9U2_ASBVE</name>
<reference evidence="13 14" key="1">
    <citation type="submission" date="2017-03" db="EMBL/GenBank/DDBJ databases">
        <title>Genome of the blue death feigning beetle - Asbolus verrucosus.</title>
        <authorList>
            <person name="Rider S.D."/>
        </authorList>
    </citation>
    <scope>NUCLEOTIDE SEQUENCE [LARGE SCALE GENOMIC DNA]</scope>
    <source>
        <strain evidence="13">Butters</strain>
        <tissue evidence="13">Head and leg muscle</tissue>
    </source>
</reference>
<dbReference type="CDD" id="cd09071">
    <property type="entry name" value="FAR_C"/>
    <property type="match status" value="1"/>
</dbReference>
<sequence length="502" mass="57703">MPSTDQLPDRIADMFHGRTVFITGGSGFLGKILVEKLLRRCVGVKTIYLLIRDKKGKSPHERMSDIFDNMLFDLLKEQQPNAIKKCKPICGDVTQNDLGISPEDRKILQNEVDFIYHSAASTRFDSTVKVAAKMNTRGTKYMLDLAHECKKLKVFVHVSTAYAYPHEKILYEKTYPPPADPSEVLATIDFDREDDSDEPFHLGLLGDCPNTYTFTKALAEGLVVEEMNRLPAIIVRPSIVCPTWREPLSGWCNNLQGPMGLFVGAGKGIIRSMYMQGDSYADFIPADIVINGMILSTWYLLNCDKNQRIFNITASSEYNLSWEELIEAGKDVIRNHIPFNGVVWYPDGSIKKSKLIHNICFYLFQIIPAIFIDALLMVLGYKPISLYQIQRRIQKGGEMFEYYTTKAWNFDNKELRKITKSLNEKEKKIYKLDGEGLEIKDYLKGCIMGVRRNNLKETDDMLPAARRNMKIMWVLDVFCKSMFVMAILYYTYRWILQPLFKI</sequence>
<dbReference type="GO" id="GO:0080019">
    <property type="term" value="F:alcohol-forming very long-chain fatty acyl-CoA reductase activity"/>
    <property type="evidence" value="ECO:0007669"/>
    <property type="project" value="InterPro"/>
</dbReference>
<feature type="transmembrane region" description="Helical" evidence="10">
    <location>
        <begin position="361"/>
        <end position="381"/>
    </location>
</feature>
<keyword evidence="7 10" id="KW-0443">Lipid metabolism</keyword>
<evidence type="ECO:0000256" key="9">
    <source>
        <dbReference type="ARBA" id="ARBA00052530"/>
    </source>
</evidence>
<accession>A0A482W9U2</accession>
<organism evidence="13 14">
    <name type="scientific">Asbolus verrucosus</name>
    <name type="common">Desert ironclad beetle</name>
    <dbReference type="NCBI Taxonomy" id="1661398"/>
    <lineage>
        <taxon>Eukaryota</taxon>
        <taxon>Metazoa</taxon>
        <taxon>Ecdysozoa</taxon>
        <taxon>Arthropoda</taxon>
        <taxon>Hexapoda</taxon>
        <taxon>Insecta</taxon>
        <taxon>Pterygota</taxon>
        <taxon>Neoptera</taxon>
        <taxon>Endopterygota</taxon>
        <taxon>Coleoptera</taxon>
        <taxon>Polyphaga</taxon>
        <taxon>Cucujiformia</taxon>
        <taxon>Tenebrionidae</taxon>
        <taxon>Pimeliinae</taxon>
        <taxon>Asbolus</taxon>
    </lineage>
</organism>
<dbReference type="InterPro" id="IPR033640">
    <property type="entry name" value="FAR_C"/>
</dbReference>
<dbReference type="CDD" id="cd05236">
    <property type="entry name" value="FAR-N_SDR_e"/>
    <property type="match status" value="1"/>
</dbReference>
<keyword evidence="6 10" id="KW-1133">Transmembrane helix</keyword>
<dbReference type="EC" id="1.2.1.84" evidence="10"/>
<dbReference type="InterPro" id="IPR036291">
    <property type="entry name" value="NAD(P)-bd_dom_sf"/>
</dbReference>
<keyword evidence="5 10" id="KW-0521">NADP</keyword>
<evidence type="ECO:0000256" key="7">
    <source>
        <dbReference type="ARBA" id="ARBA00023098"/>
    </source>
</evidence>
<dbReference type="PANTHER" id="PTHR11011">
    <property type="entry name" value="MALE STERILITY PROTEIN 2-RELATED"/>
    <property type="match status" value="1"/>
</dbReference>
<dbReference type="AlphaFoldDB" id="A0A482W9U2"/>
<feature type="transmembrane region" description="Helical" evidence="10">
    <location>
        <begin position="471"/>
        <end position="492"/>
    </location>
</feature>
<evidence type="ECO:0000259" key="11">
    <source>
        <dbReference type="Pfam" id="PF03015"/>
    </source>
</evidence>
<keyword evidence="14" id="KW-1185">Reference proteome</keyword>
<comment type="similarity">
    <text evidence="2 10">Belongs to the fatty acyl-CoA reductase family.</text>
</comment>
<feature type="domain" description="Fatty acyl-CoA reductase C-terminal" evidence="11">
    <location>
        <begin position="364"/>
        <end position="457"/>
    </location>
</feature>
<dbReference type="InterPro" id="IPR013120">
    <property type="entry name" value="FAR_NAD-bd"/>
</dbReference>
<dbReference type="GO" id="GO:0016020">
    <property type="term" value="C:membrane"/>
    <property type="evidence" value="ECO:0007669"/>
    <property type="project" value="UniProtKB-SubCell"/>
</dbReference>
<comment type="subcellular location">
    <subcellularLocation>
        <location evidence="1">Membrane</location>
        <topology evidence="1">Multi-pass membrane protein</topology>
    </subcellularLocation>
</comment>
<gene>
    <name evidence="13" type="ORF">BDFB_010742</name>
</gene>
<proteinExistence type="inferred from homology"/>
<dbReference type="OrthoDB" id="429813at2759"/>
<evidence type="ECO:0000259" key="12">
    <source>
        <dbReference type="Pfam" id="PF07993"/>
    </source>
</evidence>
<feature type="domain" description="Thioester reductase (TE)" evidence="12">
    <location>
        <begin position="22"/>
        <end position="293"/>
    </location>
</feature>
<dbReference type="GO" id="GO:0005777">
    <property type="term" value="C:peroxisome"/>
    <property type="evidence" value="ECO:0007669"/>
    <property type="project" value="TreeGrafter"/>
</dbReference>
<keyword evidence="4 10" id="KW-0812">Transmembrane</keyword>
<dbReference type="InterPro" id="IPR026055">
    <property type="entry name" value="FAR"/>
</dbReference>
<evidence type="ECO:0000256" key="8">
    <source>
        <dbReference type="ARBA" id="ARBA00023136"/>
    </source>
</evidence>
<evidence type="ECO:0000256" key="10">
    <source>
        <dbReference type="RuleBase" id="RU363097"/>
    </source>
</evidence>
<comment type="catalytic activity">
    <reaction evidence="9 10">
        <text>a long-chain fatty acyl-CoA + 2 NADPH + 2 H(+) = a long-chain primary fatty alcohol + 2 NADP(+) + CoA</text>
        <dbReference type="Rhea" id="RHEA:52716"/>
        <dbReference type="ChEBI" id="CHEBI:15378"/>
        <dbReference type="ChEBI" id="CHEBI:57287"/>
        <dbReference type="ChEBI" id="CHEBI:57783"/>
        <dbReference type="ChEBI" id="CHEBI:58349"/>
        <dbReference type="ChEBI" id="CHEBI:77396"/>
        <dbReference type="ChEBI" id="CHEBI:83139"/>
        <dbReference type="EC" id="1.2.1.84"/>
    </reaction>
</comment>
<dbReference type="SUPFAM" id="SSF51735">
    <property type="entry name" value="NAD(P)-binding Rossmann-fold domains"/>
    <property type="match status" value="1"/>
</dbReference>
<dbReference type="EMBL" id="QDEB01012576">
    <property type="protein sequence ID" value="RZC41950.1"/>
    <property type="molecule type" value="Genomic_DNA"/>
</dbReference>
<dbReference type="Pfam" id="PF07993">
    <property type="entry name" value="NAD_binding_4"/>
    <property type="match status" value="1"/>
</dbReference>
<evidence type="ECO:0000256" key="5">
    <source>
        <dbReference type="ARBA" id="ARBA00022857"/>
    </source>
</evidence>
<comment type="caution">
    <text evidence="13">The sequence shown here is derived from an EMBL/GenBank/DDBJ whole genome shotgun (WGS) entry which is preliminary data.</text>
</comment>
<evidence type="ECO:0000313" key="13">
    <source>
        <dbReference type="EMBL" id="RZC41950.1"/>
    </source>
</evidence>
<dbReference type="GO" id="GO:0035336">
    <property type="term" value="P:long-chain fatty-acyl-CoA metabolic process"/>
    <property type="evidence" value="ECO:0007669"/>
    <property type="project" value="TreeGrafter"/>
</dbReference>
<dbReference type="Proteomes" id="UP000292052">
    <property type="component" value="Unassembled WGS sequence"/>
</dbReference>